<evidence type="ECO:0000256" key="17">
    <source>
        <dbReference type="ARBA" id="ARBA00022968"/>
    </source>
</evidence>
<dbReference type="GO" id="GO:0030288">
    <property type="term" value="C:outer membrane-bounded periplasmic space"/>
    <property type="evidence" value="ECO:0007669"/>
    <property type="project" value="TreeGrafter"/>
</dbReference>
<keyword evidence="8" id="KW-1003">Cell membrane</keyword>
<dbReference type="EMBL" id="FO082060">
    <property type="protein sequence ID" value="CCE24906.1"/>
    <property type="molecule type" value="Genomic_DNA"/>
</dbReference>
<evidence type="ECO:0000259" key="30">
    <source>
        <dbReference type="Pfam" id="PF00912"/>
    </source>
</evidence>
<evidence type="ECO:0000256" key="25">
    <source>
        <dbReference type="ARBA" id="ARBA00044770"/>
    </source>
</evidence>
<evidence type="ECO:0000256" key="8">
    <source>
        <dbReference type="ARBA" id="ARBA00022475"/>
    </source>
</evidence>
<dbReference type="GO" id="GO:0005886">
    <property type="term" value="C:plasma membrane"/>
    <property type="evidence" value="ECO:0007669"/>
    <property type="project" value="UniProtKB-SubCell"/>
</dbReference>
<keyword evidence="10" id="KW-0121">Carboxypeptidase</keyword>
<dbReference type="EC" id="2.4.99.28" evidence="25"/>
<dbReference type="SUPFAM" id="SSF53955">
    <property type="entry name" value="Lysozyme-like"/>
    <property type="match status" value="1"/>
</dbReference>
<dbReference type="UniPathway" id="UPA00219"/>
<comment type="similarity">
    <text evidence="5">In the N-terminal section; belongs to the glycosyltransferase 51 family.</text>
</comment>
<dbReference type="GO" id="GO:0006508">
    <property type="term" value="P:proteolysis"/>
    <property type="evidence" value="ECO:0007669"/>
    <property type="project" value="UniProtKB-KW"/>
</dbReference>
<name>G4T495_META2</name>
<evidence type="ECO:0000256" key="14">
    <source>
        <dbReference type="ARBA" id="ARBA00022692"/>
    </source>
</evidence>
<evidence type="ECO:0000313" key="33">
    <source>
        <dbReference type="Proteomes" id="UP000008315"/>
    </source>
</evidence>
<dbReference type="SUPFAM" id="SSF56601">
    <property type="entry name" value="beta-lactamase/transpeptidase-like"/>
    <property type="match status" value="1"/>
</dbReference>
<evidence type="ECO:0000256" key="5">
    <source>
        <dbReference type="ARBA" id="ARBA00007739"/>
    </source>
</evidence>
<keyword evidence="20 28" id="KW-0472">Membrane</keyword>
<dbReference type="InterPro" id="IPR001460">
    <property type="entry name" value="PCN-bd_Tpept"/>
</dbReference>
<keyword evidence="12 32" id="KW-0328">Glycosyltransferase</keyword>
<evidence type="ECO:0000256" key="11">
    <source>
        <dbReference type="ARBA" id="ARBA00022670"/>
    </source>
</evidence>
<evidence type="ECO:0000256" key="2">
    <source>
        <dbReference type="ARBA" id="ARBA00004249"/>
    </source>
</evidence>
<dbReference type="FunFam" id="1.10.3810.10:FF:000003">
    <property type="entry name" value="Penicillin-binding protein 1a"/>
    <property type="match status" value="1"/>
</dbReference>
<keyword evidence="21" id="KW-0046">Antibiotic resistance</keyword>
<dbReference type="InterPro" id="IPR023346">
    <property type="entry name" value="Lysozyme-like_dom_sf"/>
</dbReference>
<proteinExistence type="inferred from homology"/>
<comment type="similarity">
    <text evidence="4">In the C-terminal section; belongs to the transpeptidase family.</text>
</comment>
<dbReference type="GO" id="GO:0071555">
    <property type="term" value="P:cell wall organization"/>
    <property type="evidence" value="ECO:0007669"/>
    <property type="project" value="UniProtKB-KW"/>
</dbReference>
<comment type="catalytic activity">
    <reaction evidence="24">
        <text>Preferential cleavage: (Ac)2-L-Lys-D-Ala-|-D-Ala. Also transpeptidation of peptidyl-alanyl moieties that are N-acyl substituents of D-alanine.</text>
        <dbReference type="EC" id="3.4.16.4"/>
    </reaction>
</comment>
<evidence type="ECO:0000256" key="26">
    <source>
        <dbReference type="ARBA" id="ARBA00049902"/>
    </source>
</evidence>
<evidence type="ECO:0000256" key="22">
    <source>
        <dbReference type="ARBA" id="ARBA00023268"/>
    </source>
</evidence>
<dbReference type="GO" id="GO:0046677">
    <property type="term" value="P:response to antibiotic"/>
    <property type="evidence" value="ECO:0007669"/>
    <property type="project" value="UniProtKB-KW"/>
</dbReference>
<evidence type="ECO:0000313" key="32">
    <source>
        <dbReference type="EMBL" id="CCE24906.1"/>
    </source>
</evidence>
<keyword evidence="22" id="KW-0511">Multifunctional enzyme</keyword>
<evidence type="ECO:0000256" key="23">
    <source>
        <dbReference type="ARBA" id="ARBA00023316"/>
    </source>
</evidence>
<evidence type="ECO:0000256" key="19">
    <source>
        <dbReference type="ARBA" id="ARBA00022989"/>
    </source>
</evidence>
<keyword evidence="14 28" id="KW-0812">Transmembrane</keyword>
<dbReference type="EC" id="3.4.16.4" evidence="6"/>
<evidence type="ECO:0000256" key="27">
    <source>
        <dbReference type="ARBA" id="ARBA00060592"/>
    </source>
</evidence>
<keyword evidence="17" id="KW-0735">Signal-anchor</keyword>
<evidence type="ECO:0000259" key="31">
    <source>
        <dbReference type="Pfam" id="PF17092"/>
    </source>
</evidence>
<dbReference type="InterPro" id="IPR031376">
    <property type="entry name" value="PCB_OB"/>
</dbReference>
<keyword evidence="15 32" id="KW-0378">Hydrolase</keyword>
<dbReference type="NCBIfam" id="TIGR02074">
    <property type="entry name" value="PBP_1a_fam"/>
    <property type="match status" value="1"/>
</dbReference>
<dbReference type="InterPro" id="IPR050396">
    <property type="entry name" value="Glycosyltr_51/Transpeptidase"/>
</dbReference>
<feature type="domain" description="Glycosyl transferase family 51" evidence="30">
    <location>
        <begin position="63"/>
        <end position="236"/>
    </location>
</feature>
<dbReference type="PANTHER" id="PTHR32282:SF27">
    <property type="entry name" value="PENICILLIN-BINDING PROTEIN 1A"/>
    <property type="match status" value="1"/>
</dbReference>
<dbReference type="InterPro" id="IPR036950">
    <property type="entry name" value="PBP_transglycosylase"/>
</dbReference>
<protein>
    <recommendedName>
        <fullName evidence="7">Penicillin-binding protein 1A</fullName>
        <ecNumber evidence="25">2.4.99.28</ecNumber>
        <ecNumber evidence="6">3.4.16.4</ecNumber>
    </recommendedName>
</protein>
<evidence type="ECO:0000256" key="18">
    <source>
        <dbReference type="ARBA" id="ARBA00022984"/>
    </source>
</evidence>
<reference evidence="33" key="1">
    <citation type="journal article" date="2012" name="J. Bacteriol.">
        <title>Genome sequence of the haloalkaliphilic methanotrophic bacterium Methylomicrobium alcaliphilum 20Z.</title>
        <authorList>
            <person name="Vuilleumier S."/>
            <person name="Khmelenina V.N."/>
            <person name="Bringel F."/>
            <person name="Reshetnikov A.S."/>
            <person name="Lajus A."/>
            <person name="Mangenot S."/>
            <person name="Rouy Z."/>
            <person name="Op den Camp H.J."/>
            <person name="Jetten M.S."/>
            <person name="Dispirito A.A."/>
            <person name="Dunfield P."/>
            <person name="Klotz M.G."/>
            <person name="Semrau J.D."/>
            <person name="Stein L.Y."/>
            <person name="Barbe V."/>
            <person name="Medigue C."/>
            <person name="Trotsenko Y.A."/>
            <person name="Kalyuzhnaya M.G."/>
        </authorList>
    </citation>
    <scope>NUCLEOTIDE SEQUENCE [LARGE SCALE GENOMIC DNA]</scope>
    <source>
        <strain evidence="33">DSM 19304 / NCIMB 14124 / VKM B-2133 / 20Z</strain>
    </source>
</reference>
<dbReference type="Proteomes" id="UP000008315">
    <property type="component" value="Chromosome"/>
</dbReference>
<dbReference type="GO" id="GO:0009252">
    <property type="term" value="P:peptidoglycan biosynthetic process"/>
    <property type="evidence" value="ECO:0007669"/>
    <property type="project" value="UniProtKB-UniPathway"/>
</dbReference>
<evidence type="ECO:0000256" key="16">
    <source>
        <dbReference type="ARBA" id="ARBA00022960"/>
    </source>
</evidence>
<dbReference type="Pfam" id="PF00905">
    <property type="entry name" value="Transpeptidase"/>
    <property type="match status" value="1"/>
</dbReference>
<evidence type="ECO:0000256" key="20">
    <source>
        <dbReference type="ARBA" id="ARBA00023136"/>
    </source>
</evidence>
<feature type="transmembrane region" description="Helical" evidence="28">
    <location>
        <begin position="12"/>
        <end position="32"/>
    </location>
</feature>
<dbReference type="STRING" id="1091494.MEALZ_3241"/>
<comment type="subcellular location">
    <subcellularLocation>
        <location evidence="2">Cell inner membrane</location>
        <topology evidence="2">Single-pass type II membrane protein</topology>
    </subcellularLocation>
</comment>
<dbReference type="Gene3D" id="3.40.710.10">
    <property type="entry name" value="DD-peptidase/beta-lactamase superfamily"/>
    <property type="match status" value="2"/>
</dbReference>
<dbReference type="InterPro" id="IPR001264">
    <property type="entry name" value="Glyco_trans_51"/>
</dbReference>
<accession>G4T495</accession>
<dbReference type="Pfam" id="PF00912">
    <property type="entry name" value="Transgly"/>
    <property type="match status" value="1"/>
</dbReference>
<evidence type="ECO:0000256" key="10">
    <source>
        <dbReference type="ARBA" id="ARBA00022645"/>
    </source>
</evidence>
<evidence type="ECO:0000256" key="1">
    <source>
        <dbReference type="ARBA" id="ARBA00002624"/>
    </source>
</evidence>
<keyword evidence="9" id="KW-0997">Cell inner membrane</keyword>
<dbReference type="KEGG" id="mah:MEALZ_3241"/>
<dbReference type="AlphaFoldDB" id="G4T495"/>
<keyword evidence="18" id="KW-0573">Peptidoglycan synthesis</keyword>
<dbReference type="PANTHER" id="PTHR32282">
    <property type="entry name" value="BINDING PROTEIN TRANSPEPTIDASE, PUTATIVE-RELATED"/>
    <property type="match status" value="1"/>
</dbReference>
<evidence type="ECO:0000256" key="3">
    <source>
        <dbReference type="ARBA" id="ARBA00004752"/>
    </source>
</evidence>
<evidence type="ECO:0000256" key="21">
    <source>
        <dbReference type="ARBA" id="ARBA00023251"/>
    </source>
</evidence>
<dbReference type="InterPro" id="IPR012338">
    <property type="entry name" value="Beta-lactam/transpept-like"/>
</dbReference>
<evidence type="ECO:0000256" key="28">
    <source>
        <dbReference type="SAM" id="Phobius"/>
    </source>
</evidence>
<dbReference type="PATRIC" id="fig|271065.3.peg.3335"/>
<feature type="domain" description="Penicillin-binding protein OB-like" evidence="31">
    <location>
        <begin position="334"/>
        <end position="422"/>
    </location>
</feature>
<comment type="function">
    <text evidence="1">Cell wall formation. Synthesis of cross-linked peptidoglycan from the lipid intermediates. The enzyme has a penicillin-insensitive transglycosylase N-terminal domain (formation of linear glycan strands) and a penicillin-sensitive transpeptidase C-terminal domain (cross-linking of the peptide subunits).</text>
</comment>
<keyword evidence="19 28" id="KW-1133">Transmembrane helix</keyword>
<sequence>MIIKLVITFFKWLSVLFLIGLISAAIYGYLLLERLSDELPDVNQLKDVHYQTPLQIYSKDNLLIAEFGEKKRNPITIDQAPKELIHAFLAAEDKHFYEHHGVDFVGLFRAALKLATTGKKEQGGSTITMQVTRNFLLSREKTYTRKLKEILLSLKIEETFSKDTILELYLNKIYLGQRSYGVAAAAQTYYGKSLNELTLAESAMIAGLPKAPSAYNPIVNPARAMERRDYVLYRMHKIGYIDQQTYQAALAEANTARVIHRGIELSAPFIAEMARQKILELYGTQAYGSGMKVYTTITRPLQNAATRALRNAVHSYDERHGYRFKLPDAPAQKTDIDKMPIIGDSYPALIKRIDNDKATVQLRGGKNVEVPWNNMKWARKFISRNARGAAPQSIHDLFKIGDAIFVRQLNDKTWALAQIPEAEGAFVAIDTIDGAILALAGGYDFNHNKFNRVTQSNRQPGSGFKPIIYTTALEKGYTAASLINDAPIVLEGSRPGHEWRPENYNRRFSGPTSLRVALRQSKNLISVRLLLNLGIKPVVETAMRFGFQKNQLPNSYTLALGSGQATPLQMARAYAVFANGGFLIEPYLIDRIESGDGKLLYQANPQVACLDCTSESPSFINQAPRIITPQINFLMNSLLRDVVQRGTAVKAKRLGRTDLAGKTGTTNDHRDAWFNGYSTTISATAWVGFDNFNSLGYKETGGAAALPMWMEFMQAALQDKPEIPLTPPEGVAKMYVDAESGMMMSAEIPGGIWEFFDTTQQAHMHTNFEFTPPDEAHFSERHPIETLF</sequence>
<evidence type="ECO:0000259" key="29">
    <source>
        <dbReference type="Pfam" id="PF00905"/>
    </source>
</evidence>
<dbReference type="GO" id="GO:0008658">
    <property type="term" value="F:penicillin binding"/>
    <property type="evidence" value="ECO:0007669"/>
    <property type="project" value="InterPro"/>
</dbReference>
<dbReference type="RefSeq" id="WP_014149664.1">
    <property type="nucleotide sequence ID" value="NC_016112.1"/>
</dbReference>
<evidence type="ECO:0000256" key="7">
    <source>
        <dbReference type="ARBA" id="ARBA00018638"/>
    </source>
</evidence>
<feature type="domain" description="Penicillin-binding protein transpeptidase" evidence="29">
    <location>
        <begin position="424"/>
        <end position="696"/>
    </location>
</feature>
<evidence type="ECO:0000256" key="4">
    <source>
        <dbReference type="ARBA" id="ARBA00007090"/>
    </source>
</evidence>
<comment type="pathway">
    <text evidence="27">Glycan biosynthesis.</text>
</comment>
<keyword evidence="13 32" id="KW-0808">Transferase</keyword>
<dbReference type="GO" id="GO:0009002">
    <property type="term" value="F:serine-type D-Ala-D-Ala carboxypeptidase activity"/>
    <property type="evidence" value="ECO:0007669"/>
    <property type="project" value="UniProtKB-EC"/>
</dbReference>
<evidence type="ECO:0000256" key="24">
    <source>
        <dbReference type="ARBA" id="ARBA00034000"/>
    </source>
</evidence>
<comment type="pathway">
    <text evidence="3">Cell wall biogenesis; peptidoglycan biosynthesis.</text>
</comment>
<evidence type="ECO:0000256" key="12">
    <source>
        <dbReference type="ARBA" id="ARBA00022676"/>
    </source>
</evidence>
<keyword evidence="23" id="KW-0961">Cell wall biogenesis/degradation</keyword>
<evidence type="ECO:0000256" key="6">
    <source>
        <dbReference type="ARBA" id="ARBA00012448"/>
    </source>
</evidence>
<evidence type="ECO:0000256" key="13">
    <source>
        <dbReference type="ARBA" id="ARBA00022679"/>
    </source>
</evidence>
<comment type="catalytic activity">
    <reaction evidence="26">
        <text>[GlcNAc-(1-&gt;4)-Mur2Ac(oyl-L-Ala-gamma-D-Glu-L-Lys-D-Ala-D-Ala)](n)-di-trans,octa-cis-undecaprenyl diphosphate + beta-D-GlcNAc-(1-&gt;4)-Mur2Ac(oyl-L-Ala-gamma-D-Glu-L-Lys-D-Ala-D-Ala)-di-trans,octa-cis-undecaprenyl diphosphate = [GlcNAc-(1-&gt;4)-Mur2Ac(oyl-L-Ala-gamma-D-Glu-L-Lys-D-Ala-D-Ala)](n+1)-di-trans,octa-cis-undecaprenyl diphosphate + di-trans,octa-cis-undecaprenyl diphosphate + H(+)</text>
        <dbReference type="Rhea" id="RHEA:23708"/>
        <dbReference type="Rhea" id="RHEA-COMP:9602"/>
        <dbReference type="Rhea" id="RHEA-COMP:9603"/>
        <dbReference type="ChEBI" id="CHEBI:15378"/>
        <dbReference type="ChEBI" id="CHEBI:58405"/>
        <dbReference type="ChEBI" id="CHEBI:60033"/>
        <dbReference type="ChEBI" id="CHEBI:78435"/>
        <dbReference type="EC" id="2.4.99.28"/>
    </reaction>
</comment>
<dbReference type="GO" id="GO:0008360">
    <property type="term" value="P:regulation of cell shape"/>
    <property type="evidence" value="ECO:0007669"/>
    <property type="project" value="UniProtKB-KW"/>
</dbReference>
<evidence type="ECO:0000256" key="15">
    <source>
        <dbReference type="ARBA" id="ARBA00022801"/>
    </source>
</evidence>
<organism evidence="32 33">
    <name type="scientific">Methylotuvimicrobium alcaliphilum (strain DSM 19304 / NCIMB 14124 / VKM B-2133 / 20Z)</name>
    <name type="common">Methylomicrobium alcaliphilum</name>
    <dbReference type="NCBI Taxonomy" id="1091494"/>
    <lineage>
        <taxon>Bacteria</taxon>
        <taxon>Pseudomonadati</taxon>
        <taxon>Pseudomonadota</taxon>
        <taxon>Gammaproteobacteria</taxon>
        <taxon>Methylococcales</taxon>
        <taxon>Methylococcaceae</taxon>
        <taxon>Methylotuvimicrobium</taxon>
    </lineage>
</organism>
<dbReference type="GO" id="GO:0008955">
    <property type="term" value="F:peptidoglycan glycosyltransferase activity"/>
    <property type="evidence" value="ECO:0007669"/>
    <property type="project" value="UniProtKB-EC"/>
</dbReference>
<gene>
    <name evidence="32" type="primary">mrcA</name>
    <name evidence="32" type="ordered locus">MEALZ_3241</name>
</gene>
<dbReference type="Pfam" id="PF17092">
    <property type="entry name" value="PCB_OB"/>
    <property type="match status" value="1"/>
</dbReference>
<dbReference type="Gene3D" id="1.10.3810.10">
    <property type="entry name" value="Biosynthetic peptidoglycan transglycosylase-like"/>
    <property type="match status" value="1"/>
</dbReference>
<dbReference type="HOGENOM" id="CLU_006354_2_4_6"/>
<keyword evidence="33" id="KW-1185">Reference proteome</keyword>
<evidence type="ECO:0000256" key="9">
    <source>
        <dbReference type="ARBA" id="ARBA00022519"/>
    </source>
</evidence>
<keyword evidence="11" id="KW-0645">Protease</keyword>
<keyword evidence="16" id="KW-0133">Cell shape</keyword>